<reference evidence="4 5" key="1">
    <citation type="journal article" date="2014" name="Int. J. Syst. Evol. Microbiol.">
        <title>Phaeodactylibacter xiamenensis gen. nov., sp. nov., a member of the family Saprospiraceae isolated from the marine alga Phaeodactylum tricornutum.</title>
        <authorList>
            <person name="Chen Z.Jr."/>
            <person name="Lei X."/>
            <person name="Lai Q."/>
            <person name="Li Y."/>
            <person name="Zhang B."/>
            <person name="Zhang J."/>
            <person name="Zhang H."/>
            <person name="Yang L."/>
            <person name="Zheng W."/>
            <person name="Tian Y."/>
            <person name="Yu Z."/>
            <person name="Xu H.Jr."/>
            <person name="Zheng T."/>
        </authorList>
    </citation>
    <scope>NUCLEOTIDE SEQUENCE [LARGE SCALE GENOMIC DNA]</scope>
    <source>
        <strain evidence="4 5">KD52</strain>
    </source>
</reference>
<feature type="domain" description="Beta-Casp" evidence="3">
    <location>
        <begin position="257"/>
        <end position="382"/>
    </location>
</feature>
<dbReference type="InterPro" id="IPR036866">
    <property type="entry name" value="RibonucZ/Hydroxyglut_hydro"/>
</dbReference>
<comment type="caution">
    <text evidence="4">The sequence shown here is derived from an EMBL/GenBank/DDBJ whole genome shotgun (WGS) entry which is preliminary data.</text>
</comment>
<dbReference type="GO" id="GO:0016787">
    <property type="term" value="F:hydrolase activity"/>
    <property type="evidence" value="ECO:0007669"/>
    <property type="project" value="UniProtKB-KW"/>
</dbReference>
<dbReference type="InterPro" id="IPR001279">
    <property type="entry name" value="Metallo-B-lactamas"/>
</dbReference>
<dbReference type="EMBL" id="JPOS01000010">
    <property type="protein sequence ID" value="KGE89420.1"/>
    <property type="molecule type" value="Genomic_DNA"/>
</dbReference>
<dbReference type="CDD" id="cd16295">
    <property type="entry name" value="TTHA0252-CPSF-like_MBL-fold"/>
    <property type="match status" value="1"/>
</dbReference>
<sequence length="467" mass="52887">MKIKFCGAAQEVTGSAHLITLDDGYTILLDCGLYQGSDDDMKDFNAQWPFDPAEIDCLILSHAHIDHSGRIPKLVKDGFRGNIYCTHATRSLCAIMLLDSAKIQEYDAEYHNKRLRKKGRTDGFVEPLYTPRDAEQAWNLFEGHGYNRWFTIHDGVEVLFRDAGHILGSASVTLRIDQLGRKTSIGFTGDIGRPNRPILRDPIPMPEVDYLICESTYGNKDHENAPNEIKRFQRIIERTCVEKQGKLIIPAFSIGRTQEIVYMLDQLASAGELPRIPVYVDSPLAVNATTIFGAHPECYDNELNEYLLEDDDPFGFNGLQYVRKASVSKDLNNSNAPCIIISSSGMMNAGRVKHHLYHHVADQRNTFLIVGYCAPHTPGGRLRDGAKEVRVFGQERPVNADIEVMDSFSAHADRHEILDFLRNQKPKLRQLFLVHGTLDRQEAFRGFLSENGFDQVEIPELHQEYRI</sequence>
<dbReference type="Pfam" id="PF07521">
    <property type="entry name" value="RMMBL"/>
    <property type="match status" value="1"/>
</dbReference>
<dbReference type="InterPro" id="IPR022712">
    <property type="entry name" value="Beta_Casp"/>
</dbReference>
<protein>
    <submittedName>
        <fullName evidence="4">Metallo-beta-lactamase</fullName>
    </submittedName>
</protein>
<dbReference type="AlphaFoldDB" id="A0A098SBA2"/>
<dbReference type="GO" id="GO:0004521">
    <property type="term" value="F:RNA endonuclease activity"/>
    <property type="evidence" value="ECO:0007669"/>
    <property type="project" value="TreeGrafter"/>
</dbReference>
<dbReference type="SUPFAM" id="SSF56281">
    <property type="entry name" value="Metallo-hydrolase/oxidoreductase"/>
    <property type="match status" value="1"/>
</dbReference>
<dbReference type="Proteomes" id="UP000029736">
    <property type="component" value="Unassembled WGS sequence"/>
</dbReference>
<dbReference type="SMART" id="SM01027">
    <property type="entry name" value="Beta-Casp"/>
    <property type="match status" value="1"/>
</dbReference>
<accession>A0A098SBA2</accession>
<evidence type="ECO:0000259" key="2">
    <source>
        <dbReference type="SMART" id="SM00849"/>
    </source>
</evidence>
<keyword evidence="1" id="KW-0378">Hydrolase</keyword>
<dbReference type="OrthoDB" id="9803916at2"/>
<dbReference type="Gene3D" id="3.40.50.10890">
    <property type="match status" value="1"/>
</dbReference>
<dbReference type="InterPro" id="IPR011108">
    <property type="entry name" value="RMMBL"/>
</dbReference>
<dbReference type="SMART" id="SM00849">
    <property type="entry name" value="Lactamase_B"/>
    <property type="match status" value="1"/>
</dbReference>
<keyword evidence="5" id="KW-1185">Reference proteome</keyword>
<dbReference type="Pfam" id="PF10996">
    <property type="entry name" value="Beta-Casp"/>
    <property type="match status" value="1"/>
</dbReference>
<dbReference type="PANTHER" id="PTHR11203">
    <property type="entry name" value="CLEAVAGE AND POLYADENYLATION SPECIFICITY FACTOR FAMILY MEMBER"/>
    <property type="match status" value="1"/>
</dbReference>
<dbReference type="InterPro" id="IPR050698">
    <property type="entry name" value="MBL"/>
</dbReference>
<dbReference type="PANTHER" id="PTHR11203:SF37">
    <property type="entry name" value="INTEGRATOR COMPLEX SUBUNIT 11"/>
    <property type="match status" value="1"/>
</dbReference>
<gene>
    <name evidence="4" type="ORF">IX84_03675</name>
</gene>
<feature type="domain" description="Metallo-beta-lactamase" evidence="2">
    <location>
        <begin position="13"/>
        <end position="252"/>
    </location>
</feature>
<name>A0A098SBA2_9BACT</name>
<proteinExistence type="predicted"/>
<evidence type="ECO:0000313" key="5">
    <source>
        <dbReference type="Proteomes" id="UP000029736"/>
    </source>
</evidence>
<evidence type="ECO:0000313" key="4">
    <source>
        <dbReference type="EMBL" id="KGE89420.1"/>
    </source>
</evidence>
<dbReference type="Gene3D" id="3.60.15.10">
    <property type="entry name" value="Ribonuclease Z/Hydroxyacylglutathione hydrolase-like"/>
    <property type="match status" value="1"/>
</dbReference>
<dbReference type="RefSeq" id="WP_044216566.1">
    <property type="nucleotide sequence ID" value="NZ_JBKAGJ010000019.1"/>
</dbReference>
<evidence type="ECO:0000259" key="3">
    <source>
        <dbReference type="SMART" id="SM01027"/>
    </source>
</evidence>
<evidence type="ECO:0000256" key="1">
    <source>
        <dbReference type="ARBA" id="ARBA00022801"/>
    </source>
</evidence>
<organism evidence="4 5">
    <name type="scientific">Phaeodactylibacter xiamenensis</name>
    <dbReference type="NCBI Taxonomy" id="1524460"/>
    <lineage>
        <taxon>Bacteria</taxon>
        <taxon>Pseudomonadati</taxon>
        <taxon>Bacteroidota</taxon>
        <taxon>Saprospiria</taxon>
        <taxon>Saprospirales</taxon>
        <taxon>Haliscomenobacteraceae</taxon>
        <taxon>Phaeodactylibacter</taxon>
    </lineage>
</organism>
<dbReference type="STRING" id="1524460.IX84_03675"/>
<dbReference type="Pfam" id="PF00753">
    <property type="entry name" value="Lactamase_B"/>
    <property type="match status" value="1"/>
</dbReference>